<dbReference type="Gene3D" id="1.10.287.1080">
    <property type="entry name" value="MazG-like"/>
    <property type="match status" value="2"/>
</dbReference>
<dbReference type="GO" id="GO:0046081">
    <property type="term" value="P:dUTP catabolic process"/>
    <property type="evidence" value="ECO:0007669"/>
    <property type="project" value="TreeGrafter"/>
</dbReference>
<dbReference type="CDD" id="cd11528">
    <property type="entry name" value="NTP-PPase_MazG_Nterm"/>
    <property type="match status" value="1"/>
</dbReference>
<dbReference type="Pfam" id="PF00590">
    <property type="entry name" value="TP_methylase"/>
    <property type="match status" value="1"/>
</dbReference>
<dbReference type="InterPro" id="IPR014777">
    <property type="entry name" value="4pyrrole_Mease_sub1"/>
</dbReference>
<dbReference type="CDD" id="cd11529">
    <property type="entry name" value="NTP-PPase_MazG_Cterm"/>
    <property type="match status" value="1"/>
</dbReference>
<dbReference type="GO" id="GO:0006950">
    <property type="term" value="P:response to stress"/>
    <property type="evidence" value="ECO:0007669"/>
    <property type="project" value="UniProtKB-ARBA"/>
</dbReference>
<dbReference type="InterPro" id="IPR035013">
    <property type="entry name" value="YabN_N"/>
</dbReference>
<accession>A0A9X4APY1</accession>
<evidence type="ECO:0000313" key="3">
    <source>
        <dbReference type="EMBL" id="MDC3426010.1"/>
    </source>
</evidence>
<feature type="domain" description="Tetrapyrrole methylase" evidence="1">
    <location>
        <begin position="5"/>
        <end position="206"/>
    </location>
</feature>
<dbReference type="SUPFAM" id="SSF53790">
    <property type="entry name" value="Tetrapyrrole methylase"/>
    <property type="match status" value="1"/>
</dbReference>
<gene>
    <name evidence="3" type="primary">mazG</name>
    <name evidence="3" type="ORF">NC797_16015</name>
</gene>
<dbReference type="InterPro" id="IPR011551">
    <property type="entry name" value="NTP_PyrPHydrolase_MazG"/>
</dbReference>
<protein>
    <submittedName>
        <fullName evidence="3">Nucleoside triphosphate pyrophosphohydrolase</fullName>
        <ecNumber evidence="3">3.6.1.9</ecNumber>
    </submittedName>
</protein>
<dbReference type="PIRSF" id="PIRSF002845">
    <property type="entry name" value="Ttrprl_mtas_MazG"/>
    <property type="match status" value="1"/>
</dbReference>
<reference evidence="3" key="1">
    <citation type="submission" date="2022-06" db="EMBL/GenBank/DDBJ databases">
        <title>Aquibacillus sp. a new bacterium isolated from soil saline samples.</title>
        <authorList>
            <person name="Galisteo C."/>
            <person name="De La Haba R."/>
            <person name="Sanchez-Porro C."/>
            <person name="Ventosa A."/>
        </authorList>
    </citation>
    <scope>NUCLEOTIDE SEQUENCE</scope>
    <source>
        <strain evidence="3">3ASR75-11</strain>
    </source>
</reference>
<dbReference type="GO" id="GO:0047429">
    <property type="term" value="F:nucleoside triphosphate diphosphatase activity"/>
    <property type="evidence" value="ECO:0007669"/>
    <property type="project" value="UniProtKB-EC"/>
</dbReference>
<dbReference type="InterPro" id="IPR000878">
    <property type="entry name" value="4pyrrol_Mease"/>
</dbReference>
<dbReference type="GO" id="GO:0046076">
    <property type="term" value="P:dTTP catabolic process"/>
    <property type="evidence" value="ECO:0007669"/>
    <property type="project" value="TreeGrafter"/>
</dbReference>
<dbReference type="GO" id="GO:0046052">
    <property type="term" value="P:UTP catabolic process"/>
    <property type="evidence" value="ECO:0007669"/>
    <property type="project" value="TreeGrafter"/>
</dbReference>
<dbReference type="NCBIfam" id="NF007113">
    <property type="entry name" value="PRK09562.1"/>
    <property type="match status" value="1"/>
</dbReference>
<dbReference type="GO" id="GO:0046061">
    <property type="term" value="P:dATP catabolic process"/>
    <property type="evidence" value="ECO:0007669"/>
    <property type="project" value="TreeGrafter"/>
</dbReference>
<dbReference type="CDD" id="cd11723">
    <property type="entry name" value="YabN_N_like"/>
    <property type="match status" value="1"/>
</dbReference>
<dbReference type="GO" id="GO:0046047">
    <property type="term" value="P:TTP catabolic process"/>
    <property type="evidence" value="ECO:0007669"/>
    <property type="project" value="TreeGrafter"/>
</dbReference>
<dbReference type="InterPro" id="IPR048015">
    <property type="entry name" value="NTP-PPase_MazG-like_N"/>
</dbReference>
<dbReference type="PANTHER" id="PTHR30522:SF0">
    <property type="entry name" value="NUCLEOSIDE TRIPHOSPHATE PYROPHOSPHOHYDROLASE"/>
    <property type="match status" value="1"/>
</dbReference>
<keyword evidence="3" id="KW-0378">Hydrolase</keyword>
<dbReference type="InterPro" id="IPR004518">
    <property type="entry name" value="MazG-like_dom"/>
</dbReference>
<dbReference type="NCBIfam" id="TIGR00444">
    <property type="entry name" value="mazG"/>
    <property type="match status" value="1"/>
</dbReference>
<dbReference type="AlphaFoldDB" id="A0A9X4APY1"/>
<dbReference type="GO" id="GO:0008168">
    <property type="term" value="F:methyltransferase activity"/>
    <property type="evidence" value="ECO:0007669"/>
    <property type="project" value="InterPro"/>
</dbReference>
<dbReference type="InterPro" id="IPR048011">
    <property type="entry name" value="NTP-PPase_MazG-like_C"/>
</dbReference>
<sequence>MKPTINVIGLGAGDIDQLPLGLYRKMREYQGKLFVRTLDHPVIQSLQAEGVEFQSFDSVYEKNEHFEAVYREITNLLLEYARTENNILYAVPGHPMLAEKTVQLLLEHEQIEVNIYGGQSYLDDLFSSLKIDPIDGFQFLDATSFIRNQVDYRHHIIFCQVYDAFIASEVKLVLLEDLPPDHPVTIVEAVGSKEEKLVTIPLEELDHKTHMSNLTSVYVPPINASRLNHQFFRLREVIAQLRGPDGCPWDKKQTHESLRRYLIEEAYEFIDAVNRQDDENMIEELGDILLQVMLHSQIGEDAGLFTIDDVLLSITDKMIRRHPHVFADTSAQTTEEVMKNWDQIKREEKGEQSSSLLDQVPDSLPGLLKAEELQKTARKVGFDWDDPTFVWNKINEEIDEVKEAIANNDPTKLEEEFGDLFFTIVNLARHYKINPELAIETTNRKFTSRFRYIEEEVQKLGTSMDELSLETLEAYWQEAKNV</sequence>
<dbReference type="GO" id="GO:0006203">
    <property type="term" value="P:dGTP catabolic process"/>
    <property type="evidence" value="ECO:0007669"/>
    <property type="project" value="TreeGrafter"/>
</dbReference>
<proteinExistence type="predicted"/>
<dbReference type="SUPFAM" id="SSF101386">
    <property type="entry name" value="all-alpha NTP pyrophosphatases"/>
    <property type="match status" value="2"/>
</dbReference>
<evidence type="ECO:0000259" key="2">
    <source>
        <dbReference type="Pfam" id="PF03819"/>
    </source>
</evidence>
<keyword evidence="4" id="KW-1185">Reference proteome</keyword>
<dbReference type="Pfam" id="PF03819">
    <property type="entry name" value="MazG"/>
    <property type="match status" value="2"/>
</dbReference>
<evidence type="ECO:0000259" key="1">
    <source>
        <dbReference type="Pfam" id="PF00590"/>
    </source>
</evidence>
<evidence type="ECO:0000313" key="4">
    <source>
        <dbReference type="Proteomes" id="UP001145050"/>
    </source>
</evidence>
<name>A0A9X4APY1_9BACI</name>
<dbReference type="EC" id="3.6.1.9" evidence="3"/>
<feature type="domain" description="NTP pyrophosphohydrolase MazG-like" evidence="2">
    <location>
        <begin position="393"/>
        <end position="449"/>
    </location>
</feature>
<comment type="caution">
    <text evidence="3">The sequence shown here is derived from an EMBL/GenBank/DDBJ whole genome shotgun (WGS) entry which is preliminary data.</text>
</comment>
<dbReference type="Proteomes" id="UP001145050">
    <property type="component" value="Unassembled WGS sequence"/>
</dbReference>
<dbReference type="PANTHER" id="PTHR30522">
    <property type="entry name" value="NUCLEOSIDE TRIPHOSPHATE PYROPHOSPHOHYDROLASE"/>
    <property type="match status" value="1"/>
</dbReference>
<dbReference type="InterPro" id="IPR035996">
    <property type="entry name" value="4pyrrol_Methylase_sf"/>
</dbReference>
<dbReference type="EMBL" id="JAMQKB010000027">
    <property type="protein sequence ID" value="MDC3426010.1"/>
    <property type="molecule type" value="Genomic_DNA"/>
</dbReference>
<dbReference type="FunFam" id="1.10.287.1080:FF:000003">
    <property type="entry name" value="Nucleoside triphosphate pyrophosphohydrolase"/>
    <property type="match status" value="1"/>
</dbReference>
<dbReference type="InterPro" id="IPR024180">
    <property type="entry name" value="Tetrapyrrole_Mease/MazG_pred"/>
</dbReference>
<organism evidence="3 4">
    <name type="scientific">Terrihalobacillus insolitus</name>
    <dbReference type="NCBI Taxonomy" id="2950438"/>
    <lineage>
        <taxon>Bacteria</taxon>
        <taxon>Bacillati</taxon>
        <taxon>Bacillota</taxon>
        <taxon>Bacilli</taxon>
        <taxon>Bacillales</taxon>
        <taxon>Bacillaceae</taxon>
        <taxon>Terrihalobacillus</taxon>
    </lineage>
</organism>
<dbReference type="Gene3D" id="3.40.1010.10">
    <property type="entry name" value="Cobalt-precorrin-4 Transmethylase, Domain 1"/>
    <property type="match status" value="1"/>
</dbReference>
<feature type="domain" description="NTP pyrophosphohydrolase MazG-like" evidence="2">
    <location>
        <begin position="253"/>
        <end position="326"/>
    </location>
</feature>
<dbReference type="FunFam" id="1.10.287.1080:FF:000001">
    <property type="entry name" value="Nucleoside triphosphate pyrophosphohydrolase"/>
    <property type="match status" value="1"/>
</dbReference>
<dbReference type="RefSeq" id="WP_272437829.1">
    <property type="nucleotide sequence ID" value="NZ_JAMQKB010000027.1"/>
</dbReference>